<dbReference type="PANTHER" id="PTHR30153:SF2">
    <property type="entry name" value="REPLICATIVE DNA HELICASE"/>
    <property type="match status" value="1"/>
</dbReference>
<keyword evidence="3 12" id="KW-0235">DNA replication</keyword>
<feature type="compositionally biased region" description="Basic and acidic residues" evidence="13">
    <location>
        <begin position="1"/>
        <end position="17"/>
    </location>
</feature>
<accession>A0A9D1PYU6</accession>
<feature type="compositionally biased region" description="Basic and acidic residues" evidence="13">
    <location>
        <begin position="465"/>
        <end position="481"/>
    </location>
</feature>
<organism evidence="15 16">
    <name type="scientific">Candidatus Protoclostridium stercorigallinarum</name>
    <dbReference type="NCBI Taxonomy" id="2838741"/>
    <lineage>
        <taxon>Bacteria</taxon>
        <taxon>Bacillati</taxon>
        <taxon>Bacillota</taxon>
        <taxon>Clostridia</taxon>
        <taxon>Candidatus Protoclostridium</taxon>
    </lineage>
</organism>
<dbReference type="GO" id="GO:0005524">
    <property type="term" value="F:ATP binding"/>
    <property type="evidence" value="ECO:0007669"/>
    <property type="project" value="UniProtKB-UniRule"/>
</dbReference>
<protein>
    <recommendedName>
        <fullName evidence="11 12">Replicative DNA helicase</fullName>
        <ecNumber evidence="11 12">5.6.2.3</ecNumber>
    </recommendedName>
</protein>
<dbReference type="EMBL" id="DXHS01000056">
    <property type="protein sequence ID" value="HIW02307.1"/>
    <property type="molecule type" value="Genomic_DNA"/>
</dbReference>
<evidence type="ECO:0000256" key="6">
    <source>
        <dbReference type="ARBA" id="ARBA00022806"/>
    </source>
</evidence>
<keyword evidence="6 12" id="KW-0347">Helicase</keyword>
<evidence type="ECO:0000259" key="14">
    <source>
        <dbReference type="PROSITE" id="PS51199"/>
    </source>
</evidence>
<dbReference type="InterPro" id="IPR007693">
    <property type="entry name" value="DNA_helicase_DnaB-like_N"/>
</dbReference>
<reference evidence="15" key="1">
    <citation type="journal article" date="2021" name="PeerJ">
        <title>Extensive microbial diversity within the chicken gut microbiome revealed by metagenomics and culture.</title>
        <authorList>
            <person name="Gilroy R."/>
            <person name="Ravi A."/>
            <person name="Getino M."/>
            <person name="Pursley I."/>
            <person name="Horton D.L."/>
            <person name="Alikhan N.F."/>
            <person name="Baker D."/>
            <person name="Gharbi K."/>
            <person name="Hall N."/>
            <person name="Watson M."/>
            <person name="Adriaenssens E.M."/>
            <person name="Foster-Nyarko E."/>
            <person name="Jarju S."/>
            <person name="Secka A."/>
            <person name="Antonio M."/>
            <person name="Oren A."/>
            <person name="Chaudhuri R.R."/>
            <person name="La Ragione R."/>
            <person name="Hildebrand F."/>
            <person name="Pallen M.J."/>
        </authorList>
    </citation>
    <scope>NUCLEOTIDE SEQUENCE</scope>
    <source>
        <strain evidence="15">12435</strain>
    </source>
</reference>
<comment type="catalytic activity">
    <reaction evidence="10 12">
        <text>ATP + H2O = ADP + phosphate + H(+)</text>
        <dbReference type="Rhea" id="RHEA:13065"/>
        <dbReference type="ChEBI" id="CHEBI:15377"/>
        <dbReference type="ChEBI" id="CHEBI:15378"/>
        <dbReference type="ChEBI" id="CHEBI:30616"/>
        <dbReference type="ChEBI" id="CHEBI:43474"/>
        <dbReference type="ChEBI" id="CHEBI:456216"/>
        <dbReference type="EC" id="5.6.2.3"/>
    </reaction>
</comment>
<dbReference type="CDD" id="cd00984">
    <property type="entry name" value="DnaB_C"/>
    <property type="match status" value="1"/>
</dbReference>
<dbReference type="InterPro" id="IPR027417">
    <property type="entry name" value="P-loop_NTPase"/>
</dbReference>
<sequence length="499" mass="54935">MSENTKRKTDNGLDRHPNVVGQVPPHSEEAEKGLLCCMMTDENVPIEVMHLLKPEDFYYRSHGLIYSAMNRIWNDNRPIDLVTVTQELDGMGALAEAGGAQYISVLSGYLATSANYKAHLDIIRKDSQLRRLMNAANEVLKMCYASSDALETLQFAERAVNDVAESQGIHALRPFDEAVNEAVADFDAVYRDPKAKKGLQTGFRDLDYLLGGLGAGDLVIIAARPGQGKTSIGMNIVSNVATAHLSADGSPIKTATPAVCAIFSLEMPASQLAKRMLCSLAHVDFARMSKGEIKSADEWRKITNARSALCASKLFIDDTSLTTPMDILSKCRRLKREQKRLDLVMVDYLTLMSSGKRTENRQQDVSEISRMMKLAAKELGVPILLLSQLSRESEKNKRAPQMSDLRESGAIEQDADIILFIYRKTDKDGQPENAAAPKIIVGKHRNGPLGEVEMRWMGEYVSFANKDDPEPAPARTEDKPSEGITAVLLSDDSDETAGL</sequence>
<gene>
    <name evidence="15" type="primary">dnaB</name>
    <name evidence="15" type="ORF">H9892_03120</name>
</gene>
<dbReference type="GO" id="GO:0043139">
    <property type="term" value="F:5'-3' DNA helicase activity"/>
    <property type="evidence" value="ECO:0007669"/>
    <property type="project" value="UniProtKB-EC"/>
</dbReference>
<comment type="similarity">
    <text evidence="1 12">Belongs to the helicase family. DnaB subfamily.</text>
</comment>
<dbReference type="GO" id="GO:1990077">
    <property type="term" value="C:primosome complex"/>
    <property type="evidence" value="ECO:0007669"/>
    <property type="project" value="UniProtKB-UniRule"/>
</dbReference>
<evidence type="ECO:0000256" key="5">
    <source>
        <dbReference type="ARBA" id="ARBA00022801"/>
    </source>
</evidence>
<keyword evidence="4 12" id="KW-0547">Nucleotide-binding</keyword>
<dbReference type="PANTHER" id="PTHR30153">
    <property type="entry name" value="REPLICATIVE DNA HELICASE DNAB"/>
    <property type="match status" value="1"/>
</dbReference>
<keyword evidence="9" id="KW-0413">Isomerase</keyword>
<feature type="region of interest" description="Disordered" evidence="13">
    <location>
        <begin position="464"/>
        <end position="499"/>
    </location>
</feature>
<dbReference type="GO" id="GO:0006269">
    <property type="term" value="P:DNA replication, synthesis of primer"/>
    <property type="evidence" value="ECO:0007669"/>
    <property type="project" value="UniProtKB-UniRule"/>
</dbReference>
<dbReference type="Pfam" id="PF00772">
    <property type="entry name" value="DnaB"/>
    <property type="match status" value="1"/>
</dbReference>
<dbReference type="Proteomes" id="UP000823990">
    <property type="component" value="Unassembled WGS sequence"/>
</dbReference>
<keyword evidence="5 12" id="KW-0378">Hydrolase</keyword>
<evidence type="ECO:0000313" key="16">
    <source>
        <dbReference type="Proteomes" id="UP000823990"/>
    </source>
</evidence>
<reference evidence="15" key="2">
    <citation type="submission" date="2021-04" db="EMBL/GenBank/DDBJ databases">
        <authorList>
            <person name="Gilroy R."/>
        </authorList>
    </citation>
    <scope>NUCLEOTIDE SEQUENCE</scope>
    <source>
        <strain evidence="15">12435</strain>
    </source>
</reference>
<dbReference type="GO" id="GO:0003677">
    <property type="term" value="F:DNA binding"/>
    <property type="evidence" value="ECO:0007669"/>
    <property type="project" value="UniProtKB-UniRule"/>
</dbReference>
<dbReference type="InterPro" id="IPR007694">
    <property type="entry name" value="DNA_helicase_DnaB-like_C"/>
</dbReference>
<dbReference type="InterPro" id="IPR036185">
    <property type="entry name" value="DNA_heli_DnaB-like_N_sf"/>
</dbReference>
<dbReference type="EC" id="5.6.2.3" evidence="11 12"/>
<evidence type="ECO:0000256" key="11">
    <source>
        <dbReference type="NCBIfam" id="TIGR00665"/>
    </source>
</evidence>
<dbReference type="Gene3D" id="3.40.50.300">
    <property type="entry name" value="P-loop containing nucleotide triphosphate hydrolases"/>
    <property type="match status" value="1"/>
</dbReference>
<comment type="function">
    <text evidence="12">The main replicative DNA helicase, it participates in initiation and elongation during chromosome replication. Travels ahead of the DNA replisome, separating dsDNA into templates for DNA synthesis. A processive ATP-dependent 5'-3' DNA helicase it has DNA-dependent ATPase activity.</text>
</comment>
<dbReference type="Pfam" id="PF03796">
    <property type="entry name" value="DnaB_C"/>
    <property type="match status" value="1"/>
</dbReference>
<dbReference type="InterPro" id="IPR016136">
    <property type="entry name" value="DNA_helicase_N/primase_C"/>
</dbReference>
<dbReference type="Gene3D" id="1.10.860.10">
    <property type="entry name" value="DNAb Helicase, Chain A"/>
    <property type="match status" value="1"/>
</dbReference>
<evidence type="ECO:0000313" key="15">
    <source>
        <dbReference type="EMBL" id="HIW02307.1"/>
    </source>
</evidence>
<dbReference type="NCBIfam" id="TIGR00665">
    <property type="entry name" value="DnaB"/>
    <property type="match status" value="1"/>
</dbReference>
<proteinExistence type="inferred from homology"/>
<dbReference type="AlphaFoldDB" id="A0A9D1PYU6"/>
<dbReference type="PROSITE" id="PS51199">
    <property type="entry name" value="SF4_HELICASE"/>
    <property type="match status" value="1"/>
</dbReference>
<evidence type="ECO:0000256" key="1">
    <source>
        <dbReference type="ARBA" id="ARBA00008428"/>
    </source>
</evidence>
<evidence type="ECO:0000256" key="3">
    <source>
        <dbReference type="ARBA" id="ARBA00022705"/>
    </source>
</evidence>
<dbReference type="SUPFAM" id="SSF52540">
    <property type="entry name" value="P-loop containing nucleoside triphosphate hydrolases"/>
    <property type="match status" value="1"/>
</dbReference>
<dbReference type="GO" id="GO:0016787">
    <property type="term" value="F:hydrolase activity"/>
    <property type="evidence" value="ECO:0007669"/>
    <property type="project" value="UniProtKB-KW"/>
</dbReference>
<dbReference type="SUPFAM" id="SSF48024">
    <property type="entry name" value="N-terminal domain of DnaB helicase"/>
    <property type="match status" value="1"/>
</dbReference>
<evidence type="ECO:0000256" key="12">
    <source>
        <dbReference type="RuleBase" id="RU362085"/>
    </source>
</evidence>
<dbReference type="InterPro" id="IPR007692">
    <property type="entry name" value="DNA_helicase_DnaB"/>
</dbReference>
<evidence type="ECO:0000256" key="7">
    <source>
        <dbReference type="ARBA" id="ARBA00022840"/>
    </source>
</evidence>
<keyword evidence="8 12" id="KW-0238">DNA-binding</keyword>
<feature type="region of interest" description="Disordered" evidence="13">
    <location>
        <begin position="1"/>
        <end position="25"/>
    </location>
</feature>
<evidence type="ECO:0000256" key="2">
    <source>
        <dbReference type="ARBA" id="ARBA00022515"/>
    </source>
</evidence>
<feature type="domain" description="SF4 helicase" evidence="14">
    <location>
        <begin position="192"/>
        <end position="470"/>
    </location>
</feature>
<evidence type="ECO:0000256" key="8">
    <source>
        <dbReference type="ARBA" id="ARBA00023125"/>
    </source>
</evidence>
<evidence type="ECO:0000256" key="13">
    <source>
        <dbReference type="SAM" id="MobiDB-lite"/>
    </source>
</evidence>
<dbReference type="GO" id="GO:0005829">
    <property type="term" value="C:cytosol"/>
    <property type="evidence" value="ECO:0007669"/>
    <property type="project" value="TreeGrafter"/>
</dbReference>
<evidence type="ECO:0000256" key="9">
    <source>
        <dbReference type="ARBA" id="ARBA00023235"/>
    </source>
</evidence>
<name>A0A9D1PYU6_9FIRM</name>
<keyword evidence="2 12" id="KW-0639">Primosome</keyword>
<evidence type="ECO:0000256" key="10">
    <source>
        <dbReference type="ARBA" id="ARBA00048954"/>
    </source>
</evidence>
<comment type="caution">
    <text evidence="15">The sequence shown here is derived from an EMBL/GenBank/DDBJ whole genome shotgun (WGS) entry which is preliminary data.</text>
</comment>
<evidence type="ECO:0000256" key="4">
    <source>
        <dbReference type="ARBA" id="ARBA00022741"/>
    </source>
</evidence>
<keyword evidence="7 12" id="KW-0067">ATP-binding</keyword>